<feature type="compositionally biased region" description="Low complexity" evidence="1">
    <location>
        <begin position="351"/>
        <end position="366"/>
    </location>
</feature>
<feature type="compositionally biased region" description="Basic residues" evidence="1">
    <location>
        <begin position="714"/>
        <end position="731"/>
    </location>
</feature>
<feature type="compositionally biased region" description="Basic and acidic residues" evidence="1">
    <location>
        <begin position="199"/>
        <end position="213"/>
    </location>
</feature>
<dbReference type="STRING" id="8022.A0A060YBN7"/>
<dbReference type="PaxDb" id="8022-A0A060YBN7"/>
<protein>
    <submittedName>
        <fullName evidence="2">Uncharacterized protein</fullName>
    </submittedName>
</protein>
<organism evidence="2 3">
    <name type="scientific">Oncorhynchus mykiss</name>
    <name type="common">Rainbow trout</name>
    <name type="synonym">Salmo gairdneri</name>
    <dbReference type="NCBI Taxonomy" id="8022"/>
    <lineage>
        <taxon>Eukaryota</taxon>
        <taxon>Metazoa</taxon>
        <taxon>Chordata</taxon>
        <taxon>Craniata</taxon>
        <taxon>Vertebrata</taxon>
        <taxon>Euteleostomi</taxon>
        <taxon>Actinopterygii</taxon>
        <taxon>Neopterygii</taxon>
        <taxon>Teleostei</taxon>
        <taxon>Protacanthopterygii</taxon>
        <taxon>Salmoniformes</taxon>
        <taxon>Salmonidae</taxon>
        <taxon>Salmoninae</taxon>
        <taxon>Oncorhynchus</taxon>
    </lineage>
</organism>
<dbReference type="EMBL" id="FR909436">
    <property type="protein sequence ID" value="CDQ89358.1"/>
    <property type="molecule type" value="Genomic_DNA"/>
</dbReference>
<dbReference type="PANTHER" id="PTHR38654:SF1">
    <property type="entry name" value="BUCKY BALL"/>
    <property type="match status" value="1"/>
</dbReference>
<feature type="region of interest" description="Disordered" evidence="1">
    <location>
        <begin position="122"/>
        <end position="226"/>
    </location>
</feature>
<feature type="compositionally biased region" description="Basic and acidic residues" evidence="1">
    <location>
        <begin position="285"/>
        <end position="295"/>
    </location>
</feature>
<feature type="compositionally biased region" description="Basic and acidic residues" evidence="1">
    <location>
        <begin position="634"/>
        <end position="646"/>
    </location>
</feature>
<sequence>MYSGLSCERDYLNLIIIIFLIIEGSKQPQSMENDQHNQRQVNHPRPFFYVQPASQPYYNMYQHHNQWQNMSNPYNHYTLPGSGSYPFGRPSSYMSPYPYMQYPGQYIVPHMHPVDYRCMYDPPRFHPPPMHDPMFRHQQQQQQQQQHYSAQAQREVACSEAQTQSSDALNKLQTNEKQGSEKELDSGVVSQASGIFSSENKEGKREVGGDMHSSHGASYGKLESSRLQSSSPLARLFSVSDSTAAVYDGDSSRSLGDLVLQEDWAVDSDEELPLDSSSLQEEDIQDTRHHAEDESLHSCSSENLCLLSAVSQSDDSPRPEDPDNQAEEGSANPDTGTSSTEALLRPRSHCSNLLSPQSRPSSPLASDWQPLEQHGGETFDVPDGSLCELDVDLSYQILCLPFDKVFTASVLQKDVSTSSSVALLCEDLQASLSSSLATSSTTPVRHHHHYYCQPQTAHERLSVLCSSLDELSSRDEMFSTDLEDVDVFPGCSVYARGRFSDDLGEAEVKEVCPQSKKLMCVCCGSSLLKGGGVSSRVKVHHSPRVYAAGDSDEVVEQEQRGCVRTCERTHPSRVVVKKHPVHKKHQPLPLHIRHAPKHSCKRDQWREAIGPEEQEPETVLVGSELKYYEGHVVEGESGHGTGDKQHGTYGLCRDGINTSDPGTWESGGAKPRQKPHSSLPRPERPALRKALCKPLAYQRVRDEENDDEVPQPFQRRRFHQEKKHKVLISHP</sequence>
<name>A0A060YBN7_ONCMY</name>
<feature type="compositionally biased region" description="Polar residues" evidence="1">
    <location>
        <begin position="160"/>
        <end position="177"/>
    </location>
</feature>
<evidence type="ECO:0000256" key="1">
    <source>
        <dbReference type="SAM" id="MobiDB-lite"/>
    </source>
</evidence>
<feature type="region of interest" description="Disordered" evidence="1">
    <location>
        <begin position="269"/>
        <end position="295"/>
    </location>
</feature>
<accession>A0A060YBN7</accession>
<feature type="region of interest" description="Disordered" evidence="1">
    <location>
        <begin position="310"/>
        <end position="377"/>
    </location>
</feature>
<dbReference type="Proteomes" id="UP000193380">
    <property type="component" value="Unassembled WGS sequence"/>
</dbReference>
<reference evidence="2" key="2">
    <citation type="submission" date="2014-03" db="EMBL/GenBank/DDBJ databases">
        <authorList>
            <person name="Genoscope - CEA"/>
        </authorList>
    </citation>
    <scope>NUCLEOTIDE SEQUENCE</scope>
</reference>
<evidence type="ECO:0000313" key="3">
    <source>
        <dbReference type="Proteomes" id="UP000193380"/>
    </source>
</evidence>
<evidence type="ECO:0000313" key="2">
    <source>
        <dbReference type="EMBL" id="CDQ89358.1"/>
    </source>
</evidence>
<proteinExistence type="predicted"/>
<gene>
    <name evidence="2" type="ORF">GSONMT00013132001</name>
</gene>
<dbReference type="AlphaFoldDB" id="A0A060YBN7"/>
<feature type="compositionally biased region" description="Polar residues" evidence="1">
    <location>
        <begin position="332"/>
        <end position="341"/>
    </location>
</feature>
<reference evidence="2" key="1">
    <citation type="journal article" date="2014" name="Nat. Commun.">
        <title>The rainbow trout genome provides novel insights into evolution after whole-genome duplication in vertebrates.</title>
        <authorList>
            <person name="Berthelot C."/>
            <person name="Brunet F."/>
            <person name="Chalopin D."/>
            <person name="Juanchich A."/>
            <person name="Bernard M."/>
            <person name="Noel B."/>
            <person name="Bento P."/>
            <person name="Da Silva C."/>
            <person name="Labadie K."/>
            <person name="Alberti A."/>
            <person name="Aury J.M."/>
            <person name="Louis A."/>
            <person name="Dehais P."/>
            <person name="Bardou P."/>
            <person name="Montfort J."/>
            <person name="Klopp C."/>
            <person name="Cabau C."/>
            <person name="Gaspin C."/>
            <person name="Thorgaard G.H."/>
            <person name="Boussaha M."/>
            <person name="Quillet E."/>
            <person name="Guyomard R."/>
            <person name="Galiana D."/>
            <person name="Bobe J."/>
            <person name="Volff J.N."/>
            <person name="Genet C."/>
            <person name="Wincker P."/>
            <person name="Jaillon O."/>
            <person name="Roest Crollius H."/>
            <person name="Guiguen Y."/>
        </authorList>
    </citation>
    <scope>NUCLEOTIDE SEQUENCE [LARGE SCALE GENOMIC DNA]</scope>
</reference>
<feature type="compositionally biased region" description="Low complexity" evidence="1">
    <location>
        <begin position="136"/>
        <end position="146"/>
    </location>
</feature>
<dbReference type="InterPro" id="IPR053309">
    <property type="entry name" value="Balbiani_Body_Formation"/>
</dbReference>
<feature type="compositionally biased region" description="Polar residues" evidence="1">
    <location>
        <begin position="188"/>
        <end position="198"/>
    </location>
</feature>
<dbReference type="PANTHER" id="PTHR38654">
    <property type="entry name" value="BUCKY BALL-RELATED"/>
    <property type="match status" value="1"/>
</dbReference>
<feature type="region of interest" description="Disordered" evidence="1">
    <location>
        <begin position="634"/>
        <end position="731"/>
    </location>
</feature>